<dbReference type="Pfam" id="PF03462">
    <property type="entry name" value="PCRF"/>
    <property type="match status" value="1"/>
</dbReference>
<dbReference type="InterPro" id="IPR000352">
    <property type="entry name" value="Pep_chain_release_fac_I"/>
</dbReference>
<evidence type="ECO:0000256" key="2">
    <source>
        <dbReference type="ARBA" id="ARBA00022481"/>
    </source>
</evidence>
<evidence type="ECO:0000313" key="5">
    <source>
        <dbReference type="EMBL" id="OGG05650.1"/>
    </source>
</evidence>
<dbReference type="PANTHER" id="PTHR43804:SF7">
    <property type="entry name" value="LD18447P"/>
    <property type="match status" value="1"/>
</dbReference>
<keyword evidence="2" id="KW-0488">Methylation</keyword>
<dbReference type="Gene3D" id="3.30.70.1660">
    <property type="match status" value="1"/>
</dbReference>
<dbReference type="SMART" id="SM00937">
    <property type="entry name" value="PCRF"/>
    <property type="match status" value="1"/>
</dbReference>
<sequence>MNQVIPDYLKPTIDEIDKKINETKSLLSDPIVSEIASEEIKKLEQEKTELLSSTNYELPTMNSIDSPDAKYDNRNLFVEIRGAAGGDEAKLWGEDLLNMYIKFAQIQGWKYFQEEPLVVKINGRGAYGKLKYESGVHRVQRVPSTESSGRIHTSTATVAIMPELDDIDVQINPVDIEEQFYRAGGKGGQNVNKVSSAVRLIHLPTNTVVTCQDERDQNKNRVKALNRLRQILWEKEQDKQIAELSAERLSQIGTGMRNEKIRTYNFLQDRVTDHRLEQNFHNIQKIMDGNIGEIINALQEKYTVTN</sequence>
<proteinExistence type="inferred from homology"/>
<dbReference type="AlphaFoldDB" id="A0A1F5YZK8"/>
<gene>
    <name evidence="5" type="ORF">A2872_04505</name>
</gene>
<dbReference type="GO" id="GO:0005737">
    <property type="term" value="C:cytoplasm"/>
    <property type="evidence" value="ECO:0007669"/>
    <property type="project" value="UniProtKB-ARBA"/>
</dbReference>
<name>A0A1F5YZK8_9BACT</name>
<evidence type="ECO:0000259" key="4">
    <source>
        <dbReference type="PROSITE" id="PS00745"/>
    </source>
</evidence>
<dbReference type="Proteomes" id="UP000178681">
    <property type="component" value="Unassembled WGS sequence"/>
</dbReference>
<evidence type="ECO:0000256" key="3">
    <source>
        <dbReference type="ARBA" id="ARBA00022917"/>
    </source>
</evidence>
<protein>
    <recommendedName>
        <fullName evidence="4">Prokaryotic-type class I peptide chain release factors domain-containing protein</fullName>
    </recommendedName>
</protein>
<dbReference type="Pfam" id="PF00472">
    <property type="entry name" value="RF-1"/>
    <property type="match status" value="1"/>
</dbReference>
<dbReference type="PROSITE" id="PS00745">
    <property type="entry name" value="RF_PROK_I"/>
    <property type="match status" value="1"/>
</dbReference>
<dbReference type="GO" id="GO:0003747">
    <property type="term" value="F:translation release factor activity"/>
    <property type="evidence" value="ECO:0007669"/>
    <property type="project" value="InterPro"/>
</dbReference>
<dbReference type="PANTHER" id="PTHR43804">
    <property type="entry name" value="LD18447P"/>
    <property type="match status" value="1"/>
</dbReference>
<accession>A0A1F5YZK8</accession>
<dbReference type="EMBL" id="MFJG01000031">
    <property type="protein sequence ID" value="OGG05650.1"/>
    <property type="molecule type" value="Genomic_DNA"/>
</dbReference>
<dbReference type="SUPFAM" id="SSF75620">
    <property type="entry name" value="Release factor"/>
    <property type="match status" value="1"/>
</dbReference>
<dbReference type="InterPro" id="IPR050057">
    <property type="entry name" value="Prokaryotic/Mito_RF"/>
</dbReference>
<keyword evidence="3" id="KW-0648">Protein biosynthesis</keyword>
<evidence type="ECO:0000256" key="1">
    <source>
        <dbReference type="ARBA" id="ARBA00010835"/>
    </source>
</evidence>
<dbReference type="STRING" id="1798377.A2872_04505"/>
<dbReference type="Gene3D" id="3.30.160.20">
    <property type="match status" value="1"/>
</dbReference>
<dbReference type="InterPro" id="IPR005139">
    <property type="entry name" value="PCRF"/>
</dbReference>
<comment type="similarity">
    <text evidence="1">Belongs to the prokaryotic/mitochondrial release factor family.</text>
</comment>
<reference evidence="5 6" key="1">
    <citation type="journal article" date="2016" name="Nat. Commun.">
        <title>Thousands of microbial genomes shed light on interconnected biogeochemical processes in an aquifer system.</title>
        <authorList>
            <person name="Anantharaman K."/>
            <person name="Brown C.T."/>
            <person name="Hug L.A."/>
            <person name="Sharon I."/>
            <person name="Castelle C.J."/>
            <person name="Probst A.J."/>
            <person name="Thomas B.C."/>
            <person name="Singh A."/>
            <person name="Wilkins M.J."/>
            <person name="Karaoz U."/>
            <person name="Brodie E.L."/>
            <person name="Williams K.H."/>
            <person name="Hubbard S.S."/>
            <person name="Banfield J.F."/>
        </authorList>
    </citation>
    <scope>NUCLEOTIDE SEQUENCE [LARGE SCALE GENOMIC DNA]</scope>
</reference>
<feature type="domain" description="Prokaryotic-type class I peptide chain release factors" evidence="4">
    <location>
        <begin position="182"/>
        <end position="198"/>
    </location>
</feature>
<comment type="caution">
    <text evidence="5">The sequence shown here is derived from an EMBL/GenBank/DDBJ whole genome shotgun (WGS) entry which is preliminary data.</text>
</comment>
<organism evidence="5 6">
    <name type="scientific">Candidatus Gottesmanbacteria bacterium RIFCSPHIGHO2_01_FULL_42_12</name>
    <dbReference type="NCBI Taxonomy" id="1798377"/>
    <lineage>
        <taxon>Bacteria</taxon>
        <taxon>Candidatus Gottesmaniibacteriota</taxon>
    </lineage>
</organism>
<evidence type="ECO:0000313" key="6">
    <source>
        <dbReference type="Proteomes" id="UP000178681"/>
    </source>
</evidence>
<dbReference type="InterPro" id="IPR045853">
    <property type="entry name" value="Pep_chain_release_fac_I_sf"/>
</dbReference>